<evidence type="ECO:0000313" key="2">
    <source>
        <dbReference type="Proteomes" id="UP000838756"/>
    </source>
</evidence>
<reference evidence="1" key="1">
    <citation type="submission" date="2022-03" db="EMBL/GenBank/DDBJ databases">
        <authorList>
            <person name="Lindestad O."/>
        </authorList>
    </citation>
    <scope>NUCLEOTIDE SEQUENCE</scope>
</reference>
<evidence type="ECO:0000313" key="1">
    <source>
        <dbReference type="EMBL" id="CAH2218340.1"/>
    </source>
</evidence>
<dbReference type="Proteomes" id="UP000838756">
    <property type="component" value="Unassembled WGS sequence"/>
</dbReference>
<dbReference type="OrthoDB" id="7477455at2759"/>
<comment type="caution">
    <text evidence="1">The sequence shown here is derived from an EMBL/GenBank/DDBJ whole genome shotgun (WGS) entry which is preliminary data.</text>
</comment>
<dbReference type="AlphaFoldDB" id="A0A8S4QS76"/>
<accession>A0A8S4QS76</accession>
<gene>
    <name evidence="1" type="primary">jg11974</name>
    <name evidence="1" type="ORF">PAEG_LOCUS6176</name>
</gene>
<feature type="non-terminal residue" evidence="1">
    <location>
        <position position="1"/>
    </location>
</feature>
<name>A0A8S4QS76_9NEOP</name>
<sequence length="195" mass="22034">APLDSFRSLMTTPALKYLCTYVLKTRNMPPPEKKNPAKSKTILQTYLDSFEQEDDEEPTTVIAVNGSGDEADTGVTYFVDEEGRYYYQQSGDDQNLVSLPTERDEENAEISQEAQMLVDGEGYQTVTFVPSEGGGAELSYVLVMPEEVETKSVLSVDIKVDKVGFFCWMNYLNVIVINKIINILRQYTHRHLVPK</sequence>
<organism evidence="1 2">
    <name type="scientific">Pararge aegeria aegeria</name>
    <dbReference type="NCBI Taxonomy" id="348720"/>
    <lineage>
        <taxon>Eukaryota</taxon>
        <taxon>Metazoa</taxon>
        <taxon>Ecdysozoa</taxon>
        <taxon>Arthropoda</taxon>
        <taxon>Hexapoda</taxon>
        <taxon>Insecta</taxon>
        <taxon>Pterygota</taxon>
        <taxon>Neoptera</taxon>
        <taxon>Endopterygota</taxon>
        <taxon>Lepidoptera</taxon>
        <taxon>Glossata</taxon>
        <taxon>Ditrysia</taxon>
        <taxon>Papilionoidea</taxon>
        <taxon>Nymphalidae</taxon>
        <taxon>Satyrinae</taxon>
        <taxon>Satyrini</taxon>
        <taxon>Parargina</taxon>
        <taxon>Pararge</taxon>
    </lineage>
</organism>
<protein>
    <submittedName>
        <fullName evidence="1">Jg11974 protein</fullName>
    </submittedName>
</protein>
<keyword evidence="2" id="KW-1185">Reference proteome</keyword>
<proteinExistence type="predicted"/>
<dbReference type="EMBL" id="CAKXAJ010019432">
    <property type="protein sequence ID" value="CAH2218340.1"/>
    <property type="molecule type" value="Genomic_DNA"/>
</dbReference>